<dbReference type="OrthoDB" id="257049at2"/>
<dbReference type="AlphaFoldDB" id="A0A1C3EUI8"/>
<dbReference type="STRING" id="1841610.A6X21_01820"/>
<evidence type="ECO:0000256" key="1">
    <source>
        <dbReference type="ARBA" id="ARBA00022737"/>
    </source>
</evidence>
<name>A0A1C3EUI8_9PLAN</name>
<dbReference type="Gene3D" id="1.50.10.20">
    <property type="match status" value="2"/>
</dbReference>
<evidence type="ECO:0000259" key="2">
    <source>
        <dbReference type="Pfam" id="PF00432"/>
    </source>
</evidence>
<dbReference type="GO" id="GO:0003824">
    <property type="term" value="F:catalytic activity"/>
    <property type="evidence" value="ECO:0007669"/>
    <property type="project" value="InterPro"/>
</dbReference>
<evidence type="ECO:0000313" key="4">
    <source>
        <dbReference type="Proteomes" id="UP000094828"/>
    </source>
</evidence>
<protein>
    <recommendedName>
        <fullName evidence="2">Prenyltransferase alpha-alpha toroid domain-containing protein</fullName>
    </recommendedName>
</protein>
<evidence type="ECO:0000313" key="3">
    <source>
        <dbReference type="EMBL" id="ODA36835.1"/>
    </source>
</evidence>
<keyword evidence="1" id="KW-0677">Repeat</keyword>
<keyword evidence="4" id="KW-1185">Reference proteome</keyword>
<accession>A0A1C3EUI8</accession>
<dbReference type="Proteomes" id="UP000094828">
    <property type="component" value="Unassembled WGS sequence"/>
</dbReference>
<dbReference type="EMBL" id="LYDR01000001">
    <property type="protein sequence ID" value="ODA36835.1"/>
    <property type="molecule type" value="Genomic_DNA"/>
</dbReference>
<dbReference type="CDD" id="cd00688">
    <property type="entry name" value="ISOPREN_C2_like"/>
    <property type="match status" value="1"/>
</dbReference>
<sequence length="332" mass="35637">MSAGYLITLGDDLKRGLATFPVELAKKHARFIESRQQDDGGFGGRVEALDGTPLAADEATSDLYYAAFAIRSLVALGQLTPQVAQRAGNWLGQAWSPRLNVIDLVSWLYLSVVLQIEQGIETVSVQAAHTSVSSADVLQAIHRLEELRRPDGGYAKSMEGVSSSTYHSFLAALAYELVGQSPPEIARLMNFVKSRQRDDGGFVEIGPMKRSGTNPTAAAVALLKMYGEITPALKSDVAGFLSDVKASDGGYLANSRIPFPDGLSTFTALVTCRTLEIESPSPWRRVGAFMKSIEVPAGGFLAAGWDREADVEYTFYGLGIRALIGLEAKAAS</sequence>
<proteinExistence type="predicted"/>
<dbReference type="InterPro" id="IPR001330">
    <property type="entry name" value="Prenyltrans"/>
</dbReference>
<gene>
    <name evidence="3" type="ORF">A6X21_01820</name>
</gene>
<dbReference type="Pfam" id="PF00432">
    <property type="entry name" value="Prenyltrans"/>
    <property type="match status" value="1"/>
</dbReference>
<feature type="domain" description="Prenyltransferase alpha-alpha toroid" evidence="2">
    <location>
        <begin position="23"/>
        <end position="226"/>
    </location>
</feature>
<dbReference type="InterPro" id="IPR008930">
    <property type="entry name" value="Terpenoid_cyclase/PrenylTrfase"/>
</dbReference>
<organism evidence="3 4">
    <name type="scientific">Planctopirus hydrillae</name>
    <dbReference type="NCBI Taxonomy" id="1841610"/>
    <lineage>
        <taxon>Bacteria</taxon>
        <taxon>Pseudomonadati</taxon>
        <taxon>Planctomycetota</taxon>
        <taxon>Planctomycetia</taxon>
        <taxon>Planctomycetales</taxon>
        <taxon>Planctomycetaceae</taxon>
        <taxon>Planctopirus</taxon>
    </lineage>
</organism>
<dbReference type="RefSeq" id="WP_068845145.1">
    <property type="nucleotide sequence ID" value="NZ_LYDR01000001.1"/>
</dbReference>
<dbReference type="SUPFAM" id="SSF48239">
    <property type="entry name" value="Terpenoid cyclases/Protein prenyltransferases"/>
    <property type="match status" value="2"/>
</dbReference>
<comment type="caution">
    <text evidence="3">The sequence shown here is derived from an EMBL/GenBank/DDBJ whole genome shotgun (WGS) entry which is preliminary data.</text>
</comment>
<reference evidence="3 4" key="1">
    <citation type="submission" date="2016-05" db="EMBL/GenBank/DDBJ databases">
        <title>Genomic and physiological characterization of Planctopirus sp. isolated from fresh water lake.</title>
        <authorList>
            <person name="Subhash Y."/>
            <person name="Ramana C."/>
        </authorList>
    </citation>
    <scope>NUCLEOTIDE SEQUENCE [LARGE SCALE GENOMIC DNA]</scope>
    <source>
        <strain evidence="3 4">JC280</strain>
    </source>
</reference>